<feature type="region of interest" description="Disordered" evidence="1">
    <location>
        <begin position="209"/>
        <end position="232"/>
    </location>
</feature>
<evidence type="ECO:0000256" key="1">
    <source>
        <dbReference type="SAM" id="MobiDB-lite"/>
    </source>
</evidence>
<dbReference type="AlphaFoldDB" id="A0A0A0LYA9"/>
<accession>A0A0A0LYA9</accession>
<protein>
    <submittedName>
        <fullName evidence="2">Uncharacterized protein</fullName>
    </submittedName>
</protein>
<gene>
    <name evidence="2" type="ORF">Csa_1G701360</name>
</gene>
<reference evidence="2 3" key="3">
    <citation type="journal article" date="2010" name="BMC Genomics">
        <title>Transcriptome sequencing and comparative analysis of cucumber flowers with different sex types.</title>
        <authorList>
            <person name="Guo S."/>
            <person name="Zheng Y."/>
            <person name="Joung J.G."/>
            <person name="Liu S."/>
            <person name="Zhang Z."/>
            <person name="Crasta O.R."/>
            <person name="Sobral B.W."/>
            <person name="Xu Y."/>
            <person name="Huang S."/>
            <person name="Fei Z."/>
        </authorList>
    </citation>
    <scope>NUCLEOTIDE SEQUENCE [LARGE SCALE GENOMIC DNA]</scope>
    <source>
        <strain evidence="3">cv. 9930</strain>
    </source>
</reference>
<reference evidence="2 3" key="1">
    <citation type="journal article" date="2009" name="Nat. Genet.">
        <title>The genome of the cucumber, Cucumis sativus L.</title>
        <authorList>
            <person name="Huang S."/>
            <person name="Li R."/>
            <person name="Zhang Z."/>
            <person name="Li L."/>
            <person name="Gu X."/>
            <person name="Fan W."/>
            <person name="Lucas W.J."/>
            <person name="Wang X."/>
            <person name="Xie B."/>
            <person name="Ni P."/>
            <person name="Ren Y."/>
            <person name="Zhu H."/>
            <person name="Li J."/>
            <person name="Lin K."/>
            <person name="Jin W."/>
            <person name="Fei Z."/>
            <person name="Li G."/>
            <person name="Staub J."/>
            <person name="Kilian A."/>
            <person name="van der Vossen E.A."/>
            <person name="Wu Y."/>
            <person name="Guo J."/>
            <person name="He J."/>
            <person name="Jia Z."/>
            <person name="Ren Y."/>
            <person name="Tian G."/>
            <person name="Lu Y."/>
            <person name="Ruan J."/>
            <person name="Qian W."/>
            <person name="Wang M."/>
            <person name="Huang Q."/>
            <person name="Li B."/>
            <person name="Xuan Z."/>
            <person name="Cao J."/>
            <person name="Asan"/>
            <person name="Wu Z."/>
            <person name="Zhang J."/>
            <person name="Cai Q."/>
            <person name="Bai Y."/>
            <person name="Zhao B."/>
            <person name="Han Y."/>
            <person name="Li Y."/>
            <person name="Li X."/>
            <person name="Wang S."/>
            <person name="Shi Q."/>
            <person name="Liu S."/>
            <person name="Cho W.K."/>
            <person name="Kim J.Y."/>
            <person name="Xu Y."/>
            <person name="Heller-Uszynska K."/>
            <person name="Miao H."/>
            <person name="Cheng Z."/>
            <person name="Zhang S."/>
            <person name="Wu J."/>
            <person name="Yang Y."/>
            <person name="Kang H."/>
            <person name="Li M."/>
            <person name="Liang H."/>
            <person name="Ren X."/>
            <person name="Shi Z."/>
            <person name="Wen M."/>
            <person name="Jian M."/>
            <person name="Yang H."/>
            <person name="Zhang G."/>
            <person name="Yang Z."/>
            <person name="Chen R."/>
            <person name="Liu S."/>
            <person name="Li J."/>
            <person name="Ma L."/>
            <person name="Liu H."/>
            <person name="Zhou Y."/>
            <person name="Zhao J."/>
            <person name="Fang X."/>
            <person name="Li G."/>
            <person name="Fang L."/>
            <person name="Li Y."/>
            <person name="Liu D."/>
            <person name="Zheng H."/>
            <person name="Zhang Y."/>
            <person name="Qin N."/>
            <person name="Li Z."/>
            <person name="Yang G."/>
            <person name="Yang S."/>
            <person name="Bolund L."/>
            <person name="Kristiansen K."/>
            <person name="Zheng H."/>
            <person name="Li S."/>
            <person name="Zhang X."/>
            <person name="Yang H."/>
            <person name="Wang J."/>
            <person name="Sun R."/>
            <person name="Zhang B."/>
            <person name="Jiang S."/>
            <person name="Wang J."/>
            <person name="Du Y."/>
            <person name="Li S."/>
        </authorList>
    </citation>
    <scope>NUCLEOTIDE SEQUENCE [LARGE SCALE GENOMIC DNA]</scope>
    <source>
        <strain evidence="3">cv. 9930</strain>
    </source>
</reference>
<evidence type="ECO:0000313" key="2">
    <source>
        <dbReference type="EMBL" id="KGN66860.1"/>
    </source>
</evidence>
<reference evidence="2 3" key="4">
    <citation type="journal article" date="2011" name="BMC Genomics">
        <title>RNA-Seq improves annotation of protein-coding genes in the cucumber genome.</title>
        <authorList>
            <person name="Li Z."/>
            <person name="Zhang Z."/>
            <person name="Yan P."/>
            <person name="Huang S."/>
            <person name="Fei Z."/>
            <person name="Lin K."/>
        </authorList>
    </citation>
    <scope>NUCLEOTIDE SEQUENCE [LARGE SCALE GENOMIC DNA]</scope>
    <source>
        <strain evidence="3">cv. 9930</strain>
    </source>
</reference>
<dbReference type="Proteomes" id="UP000029981">
    <property type="component" value="Chromosome 1"/>
</dbReference>
<proteinExistence type="predicted"/>
<reference evidence="2 3" key="2">
    <citation type="journal article" date="2009" name="PLoS ONE">
        <title>An integrated genetic and cytogenetic map of the cucumber genome.</title>
        <authorList>
            <person name="Ren Y."/>
            <person name="Zhang Z."/>
            <person name="Liu J."/>
            <person name="Staub J.E."/>
            <person name="Han Y."/>
            <person name="Cheng Z."/>
            <person name="Li X."/>
            <person name="Lu J."/>
            <person name="Miao H."/>
            <person name="Kang H."/>
            <person name="Xie B."/>
            <person name="Gu X."/>
            <person name="Wang X."/>
            <person name="Du Y."/>
            <person name="Jin W."/>
            <person name="Huang S."/>
        </authorList>
    </citation>
    <scope>NUCLEOTIDE SEQUENCE [LARGE SCALE GENOMIC DNA]</scope>
    <source>
        <strain evidence="3">cv. 9930</strain>
    </source>
</reference>
<sequence length="278" mass="32004">MNGFELDKEYPTLNFESDEDAVKISLFYFLELVMIMGWGTLGNLKETQNGKVVYHEKKPMNKKFLESYSLYGFSFAFKAYEIVSSINGWVVNRALHDAIRRIMQWSCTYSHLHQLQLFVPPDEDNLTFDRDTCGSLTYTKPKLDQRVGIQVRPLLERPEASADCMGFRLDNIKLDRMDSILDHMESFFTTELSTIKELLMFLVKSPRATSRDTNNRNNHEEEGDGDGNVHKDHDVDMDGTHQAGKDHEFVDDARVEEDAFKDGSMHIPVYGIGHIIYG</sequence>
<organism evidence="2 3">
    <name type="scientific">Cucumis sativus</name>
    <name type="common">Cucumber</name>
    <dbReference type="NCBI Taxonomy" id="3659"/>
    <lineage>
        <taxon>Eukaryota</taxon>
        <taxon>Viridiplantae</taxon>
        <taxon>Streptophyta</taxon>
        <taxon>Embryophyta</taxon>
        <taxon>Tracheophyta</taxon>
        <taxon>Spermatophyta</taxon>
        <taxon>Magnoliopsida</taxon>
        <taxon>eudicotyledons</taxon>
        <taxon>Gunneridae</taxon>
        <taxon>Pentapetalae</taxon>
        <taxon>rosids</taxon>
        <taxon>fabids</taxon>
        <taxon>Cucurbitales</taxon>
        <taxon>Cucurbitaceae</taxon>
        <taxon>Benincaseae</taxon>
        <taxon>Cucumis</taxon>
    </lineage>
</organism>
<dbReference type="EMBL" id="CM002922">
    <property type="protein sequence ID" value="KGN66860.1"/>
    <property type="molecule type" value="Genomic_DNA"/>
</dbReference>
<dbReference type="Gramene" id="KGN66860">
    <property type="protein sequence ID" value="KGN66860"/>
    <property type="gene ID" value="Csa_1G701360"/>
</dbReference>
<feature type="compositionally biased region" description="Basic and acidic residues" evidence="1">
    <location>
        <begin position="209"/>
        <end position="220"/>
    </location>
</feature>
<keyword evidence="3" id="KW-1185">Reference proteome</keyword>
<name>A0A0A0LYA9_CUCSA</name>
<evidence type="ECO:0000313" key="3">
    <source>
        <dbReference type="Proteomes" id="UP000029981"/>
    </source>
</evidence>